<keyword evidence="1" id="KW-0812">Transmembrane</keyword>
<keyword evidence="4" id="KW-1185">Reference proteome</keyword>
<feature type="domain" description="Putative Flp pilus-assembly TadG-like N-terminal" evidence="2">
    <location>
        <begin position="24"/>
        <end position="70"/>
    </location>
</feature>
<dbReference type="Proteomes" id="UP001157440">
    <property type="component" value="Unassembled WGS sequence"/>
</dbReference>
<dbReference type="InterPro" id="IPR036465">
    <property type="entry name" value="vWFA_dom_sf"/>
</dbReference>
<evidence type="ECO:0000256" key="1">
    <source>
        <dbReference type="SAM" id="Phobius"/>
    </source>
</evidence>
<evidence type="ECO:0000313" key="4">
    <source>
        <dbReference type="Proteomes" id="UP001157440"/>
    </source>
</evidence>
<dbReference type="RefSeq" id="WP_238194839.1">
    <property type="nucleotide sequence ID" value="NZ_BPQZ01000002.1"/>
</dbReference>
<sequence>MPLIRNPARRLRDRAASLRGARSGNVTIMFAFSLIPLIGLVGYGVDYGVAITDKAKVDAAADAAAIAGVVASKAYFAANPGQTNLSANAFAAGAAQATNAFTVNTGNVPFAQVQLQAPQISRQGQTITSTITYTATVKNNFGQMFRTPTTTFGNTVTATADLPSYLDFYLLLDVSGSMGLPATTDGMAKLASQNTDNWSDYKQGCQFACHFPGYKGWSLASGKIQLRSDALNSAVCSLITRASNPTMQNQYRVGLYPFINQMGVLADINSSIATLNTAAQCSGQPWPLALTNLLDTGTTQLYTNNDPSTGTGAGGTHFEVVLPQMQSTITASGGFNDGSSTTARKPFVFLVTDGMQNSQHYSTNSSGKYYYPGNPSTFRGYAAGNWDGSQPAQIDPSQCAALKKAGATVSVLYIPYNIINFKDYGGGIAWENNRVNGFSPTLATPLQSCASPGFFFTANSPADITSALNAMFDKALQVAHLTQ</sequence>
<reference evidence="4" key="1">
    <citation type="journal article" date="2019" name="Int. J. Syst. Evol. Microbiol.">
        <title>The Global Catalogue of Microorganisms (GCM) 10K type strain sequencing project: providing services to taxonomists for standard genome sequencing and annotation.</title>
        <authorList>
            <consortium name="The Broad Institute Genomics Platform"/>
            <consortium name="The Broad Institute Genome Sequencing Center for Infectious Disease"/>
            <person name="Wu L."/>
            <person name="Ma J."/>
        </authorList>
    </citation>
    <scope>NUCLEOTIDE SEQUENCE [LARGE SCALE GENOMIC DNA]</scope>
    <source>
        <strain evidence="4">NBRC 103632</strain>
    </source>
</reference>
<organism evidence="3 4">
    <name type="scientific">Methylobacterium tardum</name>
    <dbReference type="NCBI Taxonomy" id="374432"/>
    <lineage>
        <taxon>Bacteria</taxon>
        <taxon>Pseudomonadati</taxon>
        <taxon>Pseudomonadota</taxon>
        <taxon>Alphaproteobacteria</taxon>
        <taxon>Hyphomicrobiales</taxon>
        <taxon>Methylobacteriaceae</taxon>
        <taxon>Methylobacterium</taxon>
    </lineage>
</organism>
<dbReference type="Gene3D" id="3.40.50.410">
    <property type="entry name" value="von Willebrand factor, type A domain"/>
    <property type="match status" value="1"/>
</dbReference>
<comment type="caution">
    <text evidence="3">The sequence shown here is derived from an EMBL/GenBank/DDBJ whole genome shotgun (WGS) entry which is preliminary data.</text>
</comment>
<evidence type="ECO:0000259" key="2">
    <source>
        <dbReference type="Pfam" id="PF13400"/>
    </source>
</evidence>
<dbReference type="InterPro" id="IPR028087">
    <property type="entry name" value="Tad_N"/>
</dbReference>
<dbReference type="EMBL" id="BSPL01000011">
    <property type="protein sequence ID" value="GLS69376.1"/>
    <property type="molecule type" value="Genomic_DNA"/>
</dbReference>
<accession>A0AA37THA9</accession>
<feature type="transmembrane region" description="Helical" evidence="1">
    <location>
        <begin position="21"/>
        <end position="45"/>
    </location>
</feature>
<name>A0AA37THA9_9HYPH</name>
<proteinExistence type="predicted"/>
<dbReference type="Pfam" id="PF13400">
    <property type="entry name" value="Tad"/>
    <property type="match status" value="1"/>
</dbReference>
<keyword evidence="1" id="KW-1133">Transmembrane helix</keyword>
<dbReference type="AlphaFoldDB" id="A0AA37THA9"/>
<protein>
    <recommendedName>
        <fullName evidence="2">Putative Flp pilus-assembly TadG-like N-terminal domain-containing protein</fullName>
    </recommendedName>
</protein>
<evidence type="ECO:0000313" key="3">
    <source>
        <dbReference type="EMBL" id="GLS69376.1"/>
    </source>
</evidence>
<keyword evidence="1" id="KW-0472">Membrane</keyword>
<gene>
    <name evidence="3" type="ORF">GCM10007890_13890</name>
</gene>